<dbReference type="InterPro" id="IPR036188">
    <property type="entry name" value="FAD/NAD-bd_sf"/>
</dbReference>
<dbReference type="EMBL" id="JAVFKD010000016">
    <property type="protein sequence ID" value="KAK5988312.1"/>
    <property type="molecule type" value="Genomic_DNA"/>
</dbReference>
<evidence type="ECO:0000256" key="1">
    <source>
        <dbReference type="SAM" id="SignalP"/>
    </source>
</evidence>
<dbReference type="InterPro" id="IPR002937">
    <property type="entry name" value="Amino_oxidase"/>
</dbReference>
<dbReference type="SUPFAM" id="SSF54373">
    <property type="entry name" value="FAD-linked reductases, C-terminal domain"/>
    <property type="match status" value="1"/>
</dbReference>
<keyword evidence="1" id="KW-0732">Signal</keyword>
<accession>A0ABR0S828</accession>
<protein>
    <submittedName>
        <fullName evidence="3">Polyamine oxidase 1</fullName>
    </submittedName>
</protein>
<dbReference type="Pfam" id="PF01593">
    <property type="entry name" value="Amino_oxidase"/>
    <property type="match status" value="1"/>
</dbReference>
<proteinExistence type="predicted"/>
<evidence type="ECO:0000313" key="4">
    <source>
        <dbReference type="Proteomes" id="UP001338125"/>
    </source>
</evidence>
<organism evidence="3 4">
    <name type="scientific">Cladobotryum mycophilum</name>
    <dbReference type="NCBI Taxonomy" id="491253"/>
    <lineage>
        <taxon>Eukaryota</taxon>
        <taxon>Fungi</taxon>
        <taxon>Dikarya</taxon>
        <taxon>Ascomycota</taxon>
        <taxon>Pezizomycotina</taxon>
        <taxon>Sordariomycetes</taxon>
        <taxon>Hypocreomycetidae</taxon>
        <taxon>Hypocreales</taxon>
        <taxon>Hypocreaceae</taxon>
        <taxon>Cladobotryum</taxon>
    </lineage>
</organism>
<feature type="chain" id="PRO_5045593763" evidence="1">
    <location>
        <begin position="24"/>
        <end position="529"/>
    </location>
</feature>
<dbReference type="SUPFAM" id="SSF51905">
    <property type="entry name" value="FAD/NAD(P)-binding domain"/>
    <property type="match status" value="1"/>
</dbReference>
<dbReference type="Gene3D" id="3.90.660.10">
    <property type="match status" value="1"/>
</dbReference>
<feature type="domain" description="Amine oxidase" evidence="2">
    <location>
        <begin position="46"/>
        <end position="483"/>
    </location>
</feature>
<reference evidence="3 4" key="1">
    <citation type="submission" date="2024-01" db="EMBL/GenBank/DDBJ databases">
        <title>Complete genome of Cladobotryum mycophilum ATHUM6906.</title>
        <authorList>
            <person name="Christinaki A.C."/>
            <person name="Myridakis A.I."/>
            <person name="Kouvelis V.N."/>
        </authorList>
    </citation>
    <scope>NUCLEOTIDE SEQUENCE [LARGE SCALE GENOMIC DNA]</scope>
    <source>
        <strain evidence="3 4">ATHUM6906</strain>
    </source>
</reference>
<gene>
    <name evidence="3" type="ORF">PT974_12462</name>
</gene>
<keyword evidence="4" id="KW-1185">Reference proteome</keyword>
<dbReference type="Proteomes" id="UP001338125">
    <property type="component" value="Unassembled WGS sequence"/>
</dbReference>
<dbReference type="PANTHER" id="PTHR10742">
    <property type="entry name" value="FLAVIN MONOAMINE OXIDASE"/>
    <property type="match status" value="1"/>
</dbReference>
<feature type="signal peptide" evidence="1">
    <location>
        <begin position="1"/>
        <end position="23"/>
    </location>
</feature>
<sequence>MALRSSLSVIAAVLVWGVEFSLAVLAVHGPSSACKQTTVAILGGGIAGITAAASTPLRNASISDFVIIEYRDTLGGRVYQTNFGKQANGTPYVIEYGANWIEGLGDDSFENPIWALAQKYNLANTYSNTSSILTYNETGFTDYSDLLDEYEESFTKASASSSVRRKKNLQDQTVRAGLALAGWNPRHNDMFRQVVDWWSWDFEYAFPPEQSSFIFGLDGSSGASSESDDYSNLVVDSRGYSYIFKQEAATFLTANDSRLLLNTQVTNITYSNDNVTIYNSDGSCVEAKYAICTFSLGVLQNNVVTFKPELPQWKQESIAKFAMGTFTKIFLQFDDTFWPKDKQFFLYASPTTRGYYPVWQSLSTEGFLPNSNIIFATVVADEAYRVEQQTDEETKAECLAVLREMFPNATIPEPTAFTYERWTQVPWAYGSYSNWPAGTTLETHQNLRANVGRLWFAGEATSTEFFGLLHGAWFEGQAAGAEVAAKLQNRCIKYDGVQLCGKRKHYDKLKGTSPLKHYTAANGWGVAGL</sequence>
<evidence type="ECO:0000259" key="2">
    <source>
        <dbReference type="Pfam" id="PF01593"/>
    </source>
</evidence>
<name>A0ABR0S828_9HYPO</name>
<evidence type="ECO:0000313" key="3">
    <source>
        <dbReference type="EMBL" id="KAK5988312.1"/>
    </source>
</evidence>
<dbReference type="Gene3D" id="3.50.50.60">
    <property type="entry name" value="FAD/NAD(P)-binding domain"/>
    <property type="match status" value="1"/>
</dbReference>
<dbReference type="InterPro" id="IPR050281">
    <property type="entry name" value="Flavin_monoamine_oxidase"/>
</dbReference>
<comment type="caution">
    <text evidence="3">The sequence shown here is derived from an EMBL/GenBank/DDBJ whole genome shotgun (WGS) entry which is preliminary data.</text>
</comment>
<dbReference type="PANTHER" id="PTHR10742:SF313">
    <property type="entry name" value="AMINE OXIDASE"/>
    <property type="match status" value="1"/>
</dbReference>